<dbReference type="InterPro" id="IPR008551">
    <property type="entry name" value="TANGO2"/>
</dbReference>
<dbReference type="PANTHER" id="PTHR17985:SF8">
    <property type="entry name" value="TRANSPORT AND GOLGI ORGANIZATION PROTEIN 2 HOMOLOG"/>
    <property type="match status" value="1"/>
</dbReference>
<gene>
    <name evidence="1" type="primary">Cnig_chr_V.g21687</name>
    <name evidence="1" type="ORF">B9Z55_021687</name>
</gene>
<evidence type="ECO:0000313" key="2">
    <source>
        <dbReference type="Proteomes" id="UP000230233"/>
    </source>
</evidence>
<dbReference type="GO" id="GO:0005794">
    <property type="term" value="C:Golgi apparatus"/>
    <property type="evidence" value="ECO:0007669"/>
    <property type="project" value="TreeGrafter"/>
</dbReference>
<dbReference type="GO" id="GO:0009306">
    <property type="term" value="P:protein secretion"/>
    <property type="evidence" value="ECO:0007669"/>
    <property type="project" value="TreeGrafter"/>
</dbReference>
<organism evidence="1 2">
    <name type="scientific">Caenorhabditis nigoni</name>
    <dbReference type="NCBI Taxonomy" id="1611254"/>
    <lineage>
        <taxon>Eukaryota</taxon>
        <taxon>Metazoa</taxon>
        <taxon>Ecdysozoa</taxon>
        <taxon>Nematoda</taxon>
        <taxon>Chromadorea</taxon>
        <taxon>Rhabditida</taxon>
        <taxon>Rhabditina</taxon>
        <taxon>Rhabditomorpha</taxon>
        <taxon>Rhabditoidea</taxon>
        <taxon>Rhabditidae</taxon>
        <taxon>Peloderinae</taxon>
        <taxon>Caenorhabditis</taxon>
    </lineage>
</organism>
<comment type="caution">
    <text evidence="1">The sequence shown here is derived from an EMBL/GenBank/DDBJ whole genome shotgun (WGS) entry which is preliminary data.</text>
</comment>
<accession>A0A2G5TTM9</accession>
<protein>
    <submittedName>
        <fullName evidence="1">Uncharacterized protein</fullName>
    </submittedName>
</protein>
<keyword evidence="2" id="KW-1185">Reference proteome</keyword>
<dbReference type="EMBL" id="PDUG01000005">
    <property type="protein sequence ID" value="PIC30451.1"/>
    <property type="molecule type" value="Genomic_DNA"/>
</dbReference>
<dbReference type="Proteomes" id="UP000230233">
    <property type="component" value="Chromosome V"/>
</dbReference>
<dbReference type="Pfam" id="PF05742">
    <property type="entry name" value="TANGO2"/>
    <property type="match status" value="1"/>
</dbReference>
<sequence length="91" mass="10538">MCIGFIKVATSPNEKYKLILLNNRDEDLDRPTSKIHWHDGILSGVDEKDVARGTWLGEGFFKLQRNTSYSVNRNFKKSKVKKLKNSKNQKI</sequence>
<name>A0A2G5TTM9_9PELO</name>
<reference evidence="2" key="1">
    <citation type="submission" date="2017-10" db="EMBL/GenBank/DDBJ databases">
        <title>Rapid genome shrinkage in a self-fertile nematode reveals novel sperm competition proteins.</title>
        <authorList>
            <person name="Yin D."/>
            <person name="Schwarz E.M."/>
            <person name="Thomas C.G."/>
            <person name="Felde R.L."/>
            <person name="Korf I.F."/>
            <person name="Cutter A.D."/>
            <person name="Schartner C.M."/>
            <person name="Ralston E.J."/>
            <person name="Meyer B.J."/>
            <person name="Haag E.S."/>
        </authorList>
    </citation>
    <scope>NUCLEOTIDE SEQUENCE [LARGE SCALE GENOMIC DNA]</scope>
    <source>
        <strain evidence="2">JU1422</strain>
    </source>
</reference>
<dbReference type="GO" id="GO:0007030">
    <property type="term" value="P:Golgi organization"/>
    <property type="evidence" value="ECO:0007669"/>
    <property type="project" value="TreeGrafter"/>
</dbReference>
<evidence type="ECO:0000313" key="1">
    <source>
        <dbReference type="EMBL" id="PIC30451.1"/>
    </source>
</evidence>
<dbReference type="AlphaFoldDB" id="A0A2G5TTM9"/>
<dbReference type="OrthoDB" id="191601at2759"/>
<proteinExistence type="predicted"/>
<dbReference type="PANTHER" id="PTHR17985">
    <property type="entry name" value="SER/THR-RICH PROTEIN T10 IN DGCR REGION"/>
    <property type="match status" value="1"/>
</dbReference>